<protein>
    <submittedName>
        <fullName evidence="1">Pyridoxamine 5-phosphate oxidase</fullName>
    </submittedName>
</protein>
<accession>A0A2N0X789</accession>
<name>A0A2N0X789_9CORY</name>
<organism evidence="1 2">
    <name type="scientific">Corynebacterium mastitidis</name>
    <dbReference type="NCBI Taxonomy" id="161890"/>
    <lineage>
        <taxon>Bacteria</taxon>
        <taxon>Bacillati</taxon>
        <taxon>Actinomycetota</taxon>
        <taxon>Actinomycetes</taxon>
        <taxon>Mycobacteriales</taxon>
        <taxon>Corynebacteriaceae</taxon>
        <taxon>Corynebacterium</taxon>
    </lineage>
</organism>
<dbReference type="SUPFAM" id="SSF50475">
    <property type="entry name" value="FMN-binding split barrel"/>
    <property type="match status" value="1"/>
</dbReference>
<evidence type="ECO:0000313" key="1">
    <source>
        <dbReference type="EMBL" id="PKF68572.1"/>
    </source>
</evidence>
<dbReference type="EMBL" id="PJAF01000015">
    <property type="protein sequence ID" value="PKF68572.1"/>
    <property type="molecule type" value="Genomic_DNA"/>
</dbReference>
<dbReference type="Proteomes" id="UP000233249">
    <property type="component" value="Unassembled WGS sequence"/>
</dbReference>
<dbReference type="Gene3D" id="2.30.110.10">
    <property type="entry name" value="Electron Transport, Fmn-binding Protein, Chain A"/>
    <property type="match status" value="1"/>
</dbReference>
<dbReference type="AlphaFoldDB" id="A0A2N0X789"/>
<dbReference type="InterPro" id="IPR012349">
    <property type="entry name" value="Split_barrel_FMN-bd"/>
</dbReference>
<evidence type="ECO:0000313" key="2">
    <source>
        <dbReference type="Proteomes" id="UP000233249"/>
    </source>
</evidence>
<comment type="caution">
    <text evidence="1">The sequence shown here is derived from an EMBL/GenBank/DDBJ whole genome shotgun (WGS) entry which is preliminary data.</text>
</comment>
<dbReference type="Pfam" id="PF12900">
    <property type="entry name" value="Pyridox_ox_2"/>
    <property type="match status" value="1"/>
</dbReference>
<gene>
    <name evidence="1" type="ORF">CXB45_06075</name>
</gene>
<dbReference type="STRING" id="1121365.GCA_000375365_02139"/>
<reference evidence="1 2" key="1">
    <citation type="submission" date="2017-12" db="EMBL/GenBank/DDBJ databases">
        <title>Corynebacterium mastitidis 16-1433 Genome.</title>
        <authorList>
            <person name="Gulvik C.A."/>
        </authorList>
    </citation>
    <scope>NUCLEOTIDE SEQUENCE [LARGE SCALE GENOMIC DNA]</scope>
    <source>
        <strain evidence="1 2">16-1433</strain>
    </source>
</reference>
<sequence length="147" mass="16531">MRGMTNHATDSSGIRVLSPSECLDRLRSLSLGRLVVKRSEDMDIFPINYVVDEHGEIYFRTAEGTKFFSLNLNPEVLFEADDVEEGRAWSVVVRGTATPLSGSAEIEYADSLPLRPWVPTLKYNYVRITAGEISGRAFILGEEPERY</sequence>
<dbReference type="InterPro" id="IPR024747">
    <property type="entry name" value="Pyridox_Oxase-rel"/>
</dbReference>
<proteinExistence type="predicted"/>